<reference evidence="1" key="1">
    <citation type="submission" date="2018-11" db="EMBL/GenBank/DDBJ databases">
        <authorList>
            <consortium name="Pathogen Informatics"/>
        </authorList>
    </citation>
    <scope>NUCLEOTIDE SEQUENCE</scope>
</reference>
<proteinExistence type="predicted"/>
<accession>A0A3S5BS67</accession>
<dbReference type="Proteomes" id="UP000784294">
    <property type="component" value="Unassembled WGS sequence"/>
</dbReference>
<organism evidence="1 2">
    <name type="scientific">Protopolystoma xenopodis</name>
    <dbReference type="NCBI Taxonomy" id="117903"/>
    <lineage>
        <taxon>Eukaryota</taxon>
        <taxon>Metazoa</taxon>
        <taxon>Spiralia</taxon>
        <taxon>Lophotrochozoa</taxon>
        <taxon>Platyhelminthes</taxon>
        <taxon>Monogenea</taxon>
        <taxon>Polyopisthocotylea</taxon>
        <taxon>Polystomatidea</taxon>
        <taxon>Polystomatidae</taxon>
        <taxon>Protopolystoma</taxon>
    </lineage>
</organism>
<sequence length="117" mass="13348">MRETLWNVPSPMPSPIVFVISSIWPLSEYIAKRFGDIVVGIVSERRHLLHLFLSYCPSTHSYNSVLSFSPMSSKRVSLQEALMKRNLLQHRFQVLFAGLLTFIQAPSTPLINWSLCA</sequence>
<evidence type="ECO:0000313" key="1">
    <source>
        <dbReference type="EMBL" id="VEL37284.1"/>
    </source>
</evidence>
<dbReference type="EMBL" id="CAAALY010254522">
    <property type="protein sequence ID" value="VEL37284.1"/>
    <property type="molecule type" value="Genomic_DNA"/>
</dbReference>
<evidence type="ECO:0000313" key="2">
    <source>
        <dbReference type="Proteomes" id="UP000784294"/>
    </source>
</evidence>
<protein>
    <submittedName>
        <fullName evidence="1">Uncharacterized protein</fullName>
    </submittedName>
</protein>
<gene>
    <name evidence="1" type="ORF">PXEA_LOCUS30724</name>
</gene>
<keyword evidence="2" id="KW-1185">Reference proteome</keyword>
<dbReference type="AlphaFoldDB" id="A0A3S5BS67"/>
<name>A0A3S5BS67_9PLAT</name>
<comment type="caution">
    <text evidence="1">The sequence shown here is derived from an EMBL/GenBank/DDBJ whole genome shotgun (WGS) entry which is preliminary data.</text>
</comment>